<dbReference type="InterPro" id="IPR000772">
    <property type="entry name" value="Ricin_B_lectin"/>
</dbReference>
<dbReference type="EMBL" id="JAGSOG010000340">
    <property type="protein sequence ID" value="MBR7838858.1"/>
    <property type="molecule type" value="Genomic_DNA"/>
</dbReference>
<sequence length="446" mass="46772">MASDFSSLGLTTNSYATDVDVAADSANTDLAIPTTSRPPTTTTTNIASGYTASSATDGNFGTFFKSTQSPSFPQNLTVTWPAAHALSGVTIVCDHCQGQGPTDWSVQVSADGSTNWITVATSGPVNWQHDDNSYESRLVSFPAQTAEGVRVQIGSANNEYGQYQIDEMEVTPANSAPAATATTTSLASGYSASAANSGLWESFFKSAQSPSFPQYYTLQWPQPQSVGAVTLVCDYCQIQAPTDWDIQESPNGTSGWTTIASSGSVSWPAPDDATRLAYTVSFTPVTAAALRLKINNANLGSGQYQIDQVETMPANPVSTESYLNSASGLCLDDPNGSTTPSTFADVEACGAGAQQQFTYTPATETLTTEGLCLDSYGGANTPGTKLDLYTCLGTGNPSQVWTLNSSDQIVSGESGLCVQEDGTASDSQIELEYCDTGNPAQIWNAM</sequence>
<feature type="domain" description="F5/8 type C" evidence="1">
    <location>
        <begin position="14"/>
        <end position="173"/>
    </location>
</feature>
<reference evidence="2" key="1">
    <citation type="submission" date="2021-04" db="EMBL/GenBank/DDBJ databases">
        <title>Genome based classification of Actinospica acidithermotolerans sp. nov., an actinobacterium isolated from an Indonesian hot spring.</title>
        <authorList>
            <person name="Kusuma A.B."/>
            <person name="Putra K.E."/>
            <person name="Nafisah S."/>
            <person name="Loh J."/>
            <person name="Nouioui I."/>
            <person name="Goodfellow M."/>
        </authorList>
    </citation>
    <scope>NUCLEOTIDE SEQUENCE</scope>
    <source>
        <strain evidence="2">CSCA 57</strain>
    </source>
</reference>
<evidence type="ECO:0000313" key="3">
    <source>
        <dbReference type="Proteomes" id="UP000675781"/>
    </source>
</evidence>
<dbReference type="SMART" id="SM00458">
    <property type="entry name" value="RICIN"/>
    <property type="match status" value="1"/>
</dbReference>
<dbReference type="SUPFAM" id="SSF50370">
    <property type="entry name" value="Ricin B-like lectins"/>
    <property type="match status" value="1"/>
</dbReference>
<dbReference type="InterPro" id="IPR000421">
    <property type="entry name" value="FA58C"/>
</dbReference>
<dbReference type="AlphaFoldDB" id="A0A941IV96"/>
<dbReference type="InterPro" id="IPR035992">
    <property type="entry name" value="Ricin_B-like_lectins"/>
</dbReference>
<dbReference type="Pfam" id="PF00652">
    <property type="entry name" value="Ricin_B_lectin"/>
    <property type="match status" value="1"/>
</dbReference>
<organism evidence="2 3">
    <name type="scientific">Actinospica durhamensis</name>
    <dbReference type="NCBI Taxonomy" id="1508375"/>
    <lineage>
        <taxon>Bacteria</taxon>
        <taxon>Bacillati</taxon>
        <taxon>Actinomycetota</taxon>
        <taxon>Actinomycetes</taxon>
        <taxon>Catenulisporales</taxon>
        <taxon>Actinospicaceae</taxon>
        <taxon>Actinospica</taxon>
    </lineage>
</organism>
<dbReference type="PROSITE" id="PS50231">
    <property type="entry name" value="RICIN_B_LECTIN"/>
    <property type="match status" value="1"/>
</dbReference>
<dbReference type="InterPro" id="IPR008979">
    <property type="entry name" value="Galactose-bd-like_sf"/>
</dbReference>
<comment type="caution">
    <text evidence="2">The sequence shown here is derived from an EMBL/GenBank/DDBJ whole genome shotgun (WGS) entry which is preliminary data.</text>
</comment>
<dbReference type="Gene3D" id="2.60.120.260">
    <property type="entry name" value="Galactose-binding domain-like"/>
    <property type="match status" value="2"/>
</dbReference>
<dbReference type="Proteomes" id="UP000675781">
    <property type="component" value="Unassembled WGS sequence"/>
</dbReference>
<dbReference type="SUPFAM" id="SSF49785">
    <property type="entry name" value="Galactose-binding domain-like"/>
    <property type="match status" value="2"/>
</dbReference>
<dbReference type="Pfam" id="PF00754">
    <property type="entry name" value="F5_F8_type_C"/>
    <property type="match status" value="1"/>
</dbReference>
<dbReference type="RefSeq" id="WP_212533308.1">
    <property type="nucleotide sequence ID" value="NZ_JAGSOG010000340.1"/>
</dbReference>
<evidence type="ECO:0000259" key="1">
    <source>
        <dbReference type="PROSITE" id="PS50022"/>
    </source>
</evidence>
<evidence type="ECO:0000313" key="2">
    <source>
        <dbReference type="EMBL" id="MBR7838858.1"/>
    </source>
</evidence>
<keyword evidence="3" id="KW-1185">Reference proteome</keyword>
<protein>
    <submittedName>
        <fullName evidence="2">Ricin-type beta-trefoil lectin domain protein</fullName>
    </submittedName>
</protein>
<gene>
    <name evidence="2" type="ORF">KDL01_36665</name>
</gene>
<dbReference type="PROSITE" id="PS50022">
    <property type="entry name" value="FA58C_3"/>
    <property type="match status" value="1"/>
</dbReference>
<name>A0A941IV96_9ACTN</name>
<proteinExistence type="predicted"/>
<dbReference type="Gene3D" id="2.80.10.50">
    <property type="match status" value="1"/>
</dbReference>
<accession>A0A941IV96</accession>